<evidence type="ECO:0000313" key="2">
    <source>
        <dbReference type="Proteomes" id="UP000298416"/>
    </source>
</evidence>
<name>A0A8X8Y7B6_SALSN</name>
<reference evidence="1" key="2">
    <citation type="submission" date="2020-08" db="EMBL/GenBank/DDBJ databases">
        <title>Plant Genome Project.</title>
        <authorList>
            <person name="Zhang R.-G."/>
        </authorList>
    </citation>
    <scope>NUCLEOTIDE SEQUENCE</scope>
    <source>
        <strain evidence="1">Huo1</strain>
        <tissue evidence="1">Leaf</tissue>
    </source>
</reference>
<protein>
    <submittedName>
        <fullName evidence="1">Uncharacterized protein</fullName>
    </submittedName>
</protein>
<dbReference type="AlphaFoldDB" id="A0A8X8Y7B6"/>
<proteinExistence type="predicted"/>
<comment type="caution">
    <text evidence="1">The sequence shown here is derived from an EMBL/GenBank/DDBJ whole genome shotgun (WGS) entry which is preliminary data.</text>
</comment>
<reference evidence="1" key="1">
    <citation type="submission" date="2018-01" db="EMBL/GenBank/DDBJ databases">
        <authorList>
            <person name="Mao J.F."/>
        </authorList>
    </citation>
    <scope>NUCLEOTIDE SEQUENCE</scope>
    <source>
        <strain evidence="1">Huo1</strain>
        <tissue evidence="1">Leaf</tissue>
    </source>
</reference>
<dbReference type="EMBL" id="PNBA02000005">
    <property type="protein sequence ID" value="KAG6424471.1"/>
    <property type="molecule type" value="Genomic_DNA"/>
</dbReference>
<accession>A0A8X8Y7B6</accession>
<sequence length="211" mass="23687">MEYMHFFLYSQTQPTSLSLSLSTILTHPPLQLPPSCCLPHRTASESRKKHHSEQWISNPMEMEKLSDYRICISSYLPKPSPLLPLYNSHSSPTPTTSIALPPPPHCIRVEKEAPFCGVDLRSGGDGEALRLHVQWGVHDIVEQADAEQIHGADSWKFTAGGNERVQGDQHHASVGCEREYCVGVLERMVDELPLVEEKRKKLQSSVEIVII</sequence>
<keyword evidence="2" id="KW-1185">Reference proteome</keyword>
<gene>
    <name evidence="1" type="ORF">SASPL_114889</name>
</gene>
<organism evidence="1">
    <name type="scientific">Salvia splendens</name>
    <name type="common">Scarlet sage</name>
    <dbReference type="NCBI Taxonomy" id="180675"/>
    <lineage>
        <taxon>Eukaryota</taxon>
        <taxon>Viridiplantae</taxon>
        <taxon>Streptophyta</taxon>
        <taxon>Embryophyta</taxon>
        <taxon>Tracheophyta</taxon>
        <taxon>Spermatophyta</taxon>
        <taxon>Magnoliopsida</taxon>
        <taxon>eudicotyledons</taxon>
        <taxon>Gunneridae</taxon>
        <taxon>Pentapetalae</taxon>
        <taxon>asterids</taxon>
        <taxon>lamiids</taxon>
        <taxon>Lamiales</taxon>
        <taxon>Lamiaceae</taxon>
        <taxon>Nepetoideae</taxon>
        <taxon>Mentheae</taxon>
        <taxon>Salviinae</taxon>
        <taxon>Salvia</taxon>
        <taxon>Salvia subgen. Calosphace</taxon>
        <taxon>core Calosphace</taxon>
    </lineage>
</organism>
<evidence type="ECO:0000313" key="1">
    <source>
        <dbReference type="EMBL" id="KAG6424471.1"/>
    </source>
</evidence>
<dbReference type="Proteomes" id="UP000298416">
    <property type="component" value="Unassembled WGS sequence"/>
</dbReference>